<dbReference type="AlphaFoldDB" id="A0A6J4L274"/>
<gene>
    <name evidence="2" type="ORF">AVDCRST_MAG48-2685</name>
</gene>
<feature type="compositionally biased region" description="Basic residues" evidence="1">
    <location>
        <begin position="167"/>
        <end position="188"/>
    </location>
</feature>
<accession>A0A6J4L274</accession>
<evidence type="ECO:0000313" key="2">
    <source>
        <dbReference type="EMBL" id="CAA9322023.1"/>
    </source>
</evidence>
<dbReference type="EMBL" id="CADCTS010000384">
    <property type="protein sequence ID" value="CAA9322023.1"/>
    <property type="molecule type" value="Genomic_DNA"/>
</dbReference>
<protein>
    <submittedName>
        <fullName evidence="2">Uncharacterized protein</fullName>
    </submittedName>
</protein>
<proteinExistence type="predicted"/>
<feature type="region of interest" description="Disordered" evidence="1">
    <location>
        <begin position="1"/>
        <end position="109"/>
    </location>
</feature>
<evidence type="ECO:0000256" key="1">
    <source>
        <dbReference type="SAM" id="MobiDB-lite"/>
    </source>
</evidence>
<feature type="region of interest" description="Disordered" evidence="1">
    <location>
        <begin position="126"/>
        <end position="246"/>
    </location>
</feature>
<feature type="non-terminal residue" evidence="2">
    <location>
        <position position="1"/>
    </location>
</feature>
<reference evidence="2" key="1">
    <citation type="submission" date="2020-02" db="EMBL/GenBank/DDBJ databases">
        <authorList>
            <person name="Meier V. D."/>
        </authorList>
    </citation>
    <scope>NUCLEOTIDE SEQUENCE</scope>
    <source>
        <strain evidence="2">AVDCRST_MAG48</strain>
    </source>
</reference>
<sequence length="246" mass="27918">GQVPHACARHEPSGPAGLVRGGPQGRAAPPHHRPVRDLRRARPGPAGLPDLPVRRRLPGPQRTHHRLRPRRRRRGLRPGGQQPRHRQPGARRRGHRGHLRPLPARLGPALQHAGPVHQALLLHRRPARGRDAGAQPRARLHRRLVPRRGPPGAGRRPLRHRQDLRQRRLRPGRQVHRRPVVRGRRRPLPRGQGRRPDPLDRRPGQPRRHHAAAGRPAGLRSGQRRGDRRLHGPAPRHQLPGAQRRL</sequence>
<feature type="compositionally biased region" description="Basic residues" evidence="1">
    <location>
        <begin position="83"/>
        <end position="99"/>
    </location>
</feature>
<name>A0A6J4L274_9ACTN</name>
<feature type="non-terminal residue" evidence="2">
    <location>
        <position position="246"/>
    </location>
</feature>
<organism evidence="2">
    <name type="scientific">uncultured Friedmanniella sp</name>
    <dbReference type="NCBI Taxonomy" id="335381"/>
    <lineage>
        <taxon>Bacteria</taxon>
        <taxon>Bacillati</taxon>
        <taxon>Actinomycetota</taxon>
        <taxon>Actinomycetes</taxon>
        <taxon>Propionibacteriales</taxon>
        <taxon>Nocardioidaceae</taxon>
        <taxon>Friedmanniella</taxon>
        <taxon>environmental samples</taxon>
    </lineage>
</organism>
<feature type="compositionally biased region" description="Basic and acidic residues" evidence="1">
    <location>
        <begin position="194"/>
        <end position="203"/>
    </location>
</feature>
<feature type="compositionally biased region" description="Basic residues" evidence="1">
    <location>
        <begin position="54"/>
        <end position="76"/>
    </location>
</feature>
<feature type="compositionally biased region" description="Low complexity" evidence="1">
    <location>
        <begin position="100"/>
        <end position="109"/>
    </location>
</feature>